<proteinExistence type="predicted"/>
<gene>
    <name evidence="2" type="ORF">JKP88DRAFT_284889</name>
</gene>
<keyword evidence="3" id="KW-1185">Reference proteome</keyword>
<organism evidence="2 3">
    <name type="scientific">Tribonema minus</name>
    <dbReference type="NCBI Taxonomy" id="303371"/>
    <lineage>
        <taxon>Eukaryota</taxon>
        <taxon>Sar</taxon>
        <taxon>Stramenopiles</taxon>
        <taxon>Ochrophyta</taxon>
        <taxon>PX clade</taxon>
        <taxon>Xanthophyceae</taxon>
        <taxon>Tribonematales</taxon>
        <taxon>Tribonemataceae</taxon>
        <taxon>Tribonema</taxon>
    </lineage>
</organism>
<feature type="compositionally biased region" description="Polar residues" evidence="1">
    <location>
        <begin position="80"/>
        <end position="96"/>
    </location>
</feature>
<dbReference type="Proteomes" id="UP000664859">
    <property type="component" value="Unassembled WGS sequence"/>
</dbReference>
<evidence type="ECO:0000313" key="2">
    <source>
        <dbReference type="EMBL" id="KAG5191689.1"/>
    </source>
</evidence>
<name>A0A835ZJ49_9STRA</name>
<feature type="region of interest" description="Disordered" evidence="1">
    <location>
        <begin position="60"/>
        <end position="103"/>
    </location>
</feature>
<dbReference type="EMBL" id="JAFCMP010000015">
    <property type="protein sequence ID" value="KAG5191689.1"/>
    <property type="molecule type" value="Genomic_DNA"/>
</dbReference>
<reference evidence="2" key="1">
    <citation type="submission" date="2021-02" db="EMBL/GenBank/DDBJ databases">
        <title>First Annotated Genome of the Yellow-green Alga Tribonema minus.</title>
        <authorList>
            <person name="Mahan K.M."/>
        </authorList>
    </citation>
    <scope>NUCLEOTIDE SEQUENCE</scope>
    <source>
        <strain evidence="2">UTEX B ZZ1240</strain>
    </source>
</reference>
<evidence type="ECO:0000256" key="1">
    <source>
        <dbReference type="SAM" id="MobiDB-lite"/>
    </source>
</evidence>
<accession>A0A835ZJ49</accession>
<comment type="caution">
    <text evidence="2">The sequence shown here is derived from an EMBL/GenBank/DDBJ whole genome shotgun (WGS) entry which is preliminary data.</text>
</comment>
<dbReference type="AlphaFoldDB" id="A0A835ZJ49"/>
<protein>
    <submittedName>
        <fullName evidence="2">Uncharacterized protein</fullName>
    </submittedName>
</protein>
<sequence>MRLRQLLSSSSSRRLLARMVRTRLRQLFSSTGGHILARMARPRSQQLAAAAQQHRQAHLGASALAAAARQQQQRTPLGTHGSQQLLSRGSEQSSASMACPRLQ</sequence>
<evidence type="ECO:0000313" key="3">
    <source>
        <dbReference type="Proteomes" id="UP000664859"/>
    </source>
</evidence>
<feature type="compositionally biased region" description="Low complexity" evidence="1">
    <location>
        <begin position="60"/>
        <end position="74"/>
    </location>
</feature>